<dbReference type="SUPFAM" id="SSF52047">
    <property type="entry name" value="RNI-like"/>
    <property type="match status" value="1"/>
</dbReference>
<protein>
    <recommendedName>
        <fullName evidence="1">F-box/LRR-repeat protein 15/At3g58940/PEG3-like LRR domain-containing protein</fullName>
    </recommendedName>
</protein>
<name>A0A0Q3RG39_BRADI</name>
<dbReference type="EMBL" id="CM000880">
    <property type="protein sequence ID" value="KQK12210.1"/>
    <property type="molecule type" value="Genomic_DNA"/>
</dbReference>
<dbReference type="AlphaFoldDB" id="A0A0Q3RG39"/>
<dbReference type="Proteomes" id="UP000008810">
    <property type="component" value="Chromosome 1"/>
</dbReference>
<reference evidence="2 3" key="1">
    <citation type="journal article" date="2010" name="Nature">
        <title>Genome sequencing and analysis of the model grass Brachypodium distachyon.</title>
        <authorList>
            <consortium name="International Brachypodium Initiative"/>
        </authorList>
    </citation>
    <scope>NUCLEOTIDE SEQUENCE [LARGE SCALE GENOMIC DNA]</scope>
    <source>
        <strain evidence="2 3">Bd21</strain>
    </source>
</reference>
<evidence type="ECO:0000313" key="2">
    <source>
        <dbReference type="EMBL" id="KQK12210.1"/>
    </source>
</evidence>
<proteinExistence type="predicted"/>
<accession>A0A0Q3RG39</accession>
<dbReference type="Gene3D" id="3.80.10.10">
    <property type="entry name" value="Ribonuclease Inhibitor"/>
    <property type="match status" value="1"/>
</dbReference>
<dbReference type="Gramene" id="KQK12210">
    <property type="protein sequence ID" value="KQK12210"/>
    <property type="gene ID" value="BRADI_1g02190v3"/>
</dbReference>
<dbReference type="PANTHER" id="PTHR35545">
    <property type="entry name" value="F-BOX DOMAIN-CONTAINING PROTEIN"/>
    <property type="match status" value="1"/>
</dbReference>
<dbReference type="ExpressionAtlas" id="A0A0Q3RG39">
    <property type="expression patterns" value="baseline"/>
</dbReference>
<reference evidence="3" key="3">
    <citation type="submission" date="2018-08" db="UniProtKB">
        <authorList>
            <consortium name="EnsemblPlants"/>
        </authorList>
    </citation>
    <scope>IDENTIFICATION</scope>
    <source>
        <strain evidence="3">cv. Bd21</strain>
    </source>
</reference>
<dbReference type="InterPro" id="IPR032675">
    <property type="entry name" value="LRR_dom_sf"/>
</dbReference>
<evidence type="ECO:0000259" key="1">
    <source>
        <dbReference type="Pfam" id="PF24758"/>
    </source>
</evidence>
<dbReference type="InterPro" id="IPR055411">
    <property type="entry name" value="LRR_FXL15/At3g58940/PEG3-like"/>
</dbReference>
<keyword evidence="4" id="KW-1185">Reference proteome</keyword>
<dbReference type="SUPFAM" id="SSF81383">
    <property type="entry name" value="F-box domain"/>
    <property type="match status" value="1"/>
</dbReference>
<feature type="non-terminal residue" evidence="2">
    <location>
        <position position="1"/>
    </location>
</feature>
<reference evidence="2" key="2">
    <citation type="submission" date="2017-06" db="EMBL/GenBank/DDBJ databases">
        <title>WGS assembly of Brachypodium distachyon.</title>
        <authorList>
            <consortium name="The International Brachypodium Initiative"/>
            <person name="Lucas S."/>
            <person name="Harmon-Smith M."/>
            <person name="Lail K."/>
            <person name="Tice H."/>
            <person name="Grimwood J."/>
            <person name="Bruce D."/>
            <person name="Barry K."/>
            <person name="Shu S."/>
            <person name="Lindquist E."/>
            <person name="Wang M."/>
            <person name="Pitluck S."/>
            <person name="Vogel J.P."/>
            <person name="Garvin D.F."/>
            <person name="Mockler T.C."/>
            <person name="Schmutz J."/>
            <person name="Rokhsar D."/>
            <person name="Bevan M.W."/>
        </authorList>
    </citation>
    <scope>NUCLEOTIDE SEQUENCE</scope>
    <source>
        <strain evidence="2">Bd21</strain>
    </source>
</reference>
<dbReference type="InterPro" id="IPR036047">
    <property type="entry name" value="F-box-like_dom_sf"/>
</dbReference>
<organism evidence="2">
    <name type="scientific">Brachypodium distachyon</name>
    <name type="common">Purple false brome</name>
    <name type="synonym">Trachynia distachya</name>
    <dbReference type="NCBI Taxonomy" id="15368"/>
    <lineage>
        <taxon>Eukaryota</taxon>
        <taxon>Viridiplantae</taxon>
        <taxon>Streptophyta</taxon>
        <taxon>Embryophyta</taxon>
        <taxon>Tracheophyta</taxon>
        <taxon>Spermatophyta</taxon>
        <taxon>Magnoliopsida</taxon>
        <taxon>Liliopsida</taxon>
        <taxon>Poales</taxon>
        <taxon>Poaceae</taxon>
        <taxon>BOP clade</taxon>
        <taxon>Pooideae</taxon>
        <taxon>Stipodae</taxon>
        <taxon>Brachypodieae</taxon>
        <taxon>Brachypodium</taxon>
    </lineage>
</organism>
<evidence type="ECO:0000313" key="3">
    <source>
        <dbReference type="EnsemblPlants" id="KQK12210"/>
    </source>
</evidence>
<dbReference type="InParanoid" id="A0A0Q3RG39"/>
<dbReference type="Pfam" id="PF24758">
    <property type="entry name" value="LRR_At5g56370"/>
    <property type="match status" value="1"/>
</dbReference>
<dbReference type="EnsemblPlants" id="KQK12210">
    <property type="protein sequence ID" value="KQK12210"/>
    <property type="gene ID" value="BRADI_1g02190v3"/>
</dbReference>
<sequence length="447" mass="51537">FGIMQGPEDEDRLSMLTDDVLLSILLKVGLRMAARTSVLSTRWRHLPWLLPELSINVKDFLSDPDSDPIEANDMEEAMVSSTKAARSFLSKSREGFTISRLQVKLYLIDTFLFDIGPLVGDAIDSDLLRDLDLAVLDETDPIDCSEEDMLQRAREIEGVFSACPSVLRCLTKLSLYHVSFDKSDMRHVLFECCKHLKHLSLTQCDTGPNALFKIDAPNSKLTVLELDKCRFERLELVCLPKLEKLRWFTWVSCQSSFKLSELLRGTTGIHTLKWGFEGEKVWMQPEMKQLCTAFNKLRKLSVCGIFVEFDILWMMALLAAAPCIEILHIEVWEHACDLDDEDGRRYFHERRTPQWDMQFDETKNCLLKELEFVGFKLLEQQFTFIRSILERSPNLQKIVLKGDEQCEYCDALDGPPSPSKFPKKDEQEMVVEQIRDGIFSPQIIFDQ</sequence>
<feature type="domain" description="F-box/LRR-repeat protein 15/At3g58940/PEG3-like LRR" evidence="1">
    <location>
        <begin position="164"/>
        <end position="329"/>
    </location>
</feature>
<evidence type="ECO:0000313" key="4">
    <source>
        <dbReference type="Proteomes" id="UP000008810"/>
    </source>
</evidence>
<dbReference type="PANTHER" id="PTHR35545:SF27">
    <property type="entry name" value="FBD DOMAIN-CONTAINING PROTEIN"/>
    <property type="match status" value="1"/>
</dbReference>
<dbReference type="OrthoDB" id="592278at2759"/>
<gene>
    <name evidence="2" type="ORF">BRADI_1g02190v3</name>
</gene>